<feature type="domain" description="AB hydrolase-1" evidence="5">
    <location>
        <begin position="249"/>
        <end position="479"/>
    </location>
</feature>
<keyword evidence="3" id="KW-0443">Lipid metabolism</keyword>
<keyword evidence="1 6" id="KW-0378">Hydrolase</keyword>
<dbReference type="SUPFAM" id="SSF53474">
    <property type="entry name" value="alpha/beta-Hydrolases"/>
    <property type="match status" value="1"/>
</dbReference>
<dbReference type="InterPro" id="IPR029058">
    <property type="entry name" value="AB_hydrolase_fold"/>
</dbReference>
<accession>A0ABW6I9J3</accession>
<dbReference type="Proteomes" id="UP001600165">
    <property type="component" value="Unassembled WGS sequence"/>
</dbReference>
<keyword evidence="2" id="KW-0442">Lipid degradation</keyword>
<dbReference type="InterPro" id="IPR000073">
    <property type="entry name" value="AB_hydrolase_1"/>
</dbReference>
<evidence type="ECO:0000259" key="4">
    <source>
        <dbReference type="Pfam" id="PF07176"/>
    </source>
</evidence>
<evidence type="ECO:0000313" key="7">
    <source>
        <dbReference type="Proteomes" id="UP001600165"/>
    </source>
</evidence>
<evidence type="ECO:0000256" key="2">
    <source>
        <dbReference type="ARBA" id="ARBA00022963"/>
    </source>
</evidence>
<feature type="domain" description="DUF1400" evidence="4">
    <location>
        <begin position="47"/>
        <end position="167"/>
    </location>
</feature>
<organism evidence="6 7">
    <name type="scientific">Almyronema epifaneia S1</name>
    <dbReference type="NCBI Taxonomy" id="2991925"/>
    <lineage>
        <taxon>Bacteria</taxon>
        <taxon>Bacillati</taxon>
        <taxon>Cyanobacteriota</taxon>
        <taxon>Cyanophyceae</taxon>
        <taxon>Nodosilineales</taxon>
        <taxon>Nodosilineaceae</taxon>
        <taxon>Almyronema</taxon>
        <taxon>Almyronema epifaneia</taxon>
    </lineage>
</organism>
<sequence length="618" mass="67912">MQLLFLAKTFVRQLRLKQYAWKWGSSLLIGSILATAWSLRSPGIALNRLTIRIGPIAQTIEVEDLEAFARTGEVPPRLRLYRTVLTPQVRQVLQNQLSLNPDISDRIIDDILQSANGEMLLNTLSTIAPDLSVDQLRAAIRLAAMSTDGLSVLGILRALPQENLEVDASAAIALISQLNLSRLESHALGSVLDYELVDEEIDPLPSTFDPAAPGPATVEQWELRLRDRDRDRIVPVDIYWSEQSTGPLVVLSHGFGADRRFLAYVAKHLASHGLTVVAIEHPGSNVAALSATELDPRASREPSRILPATEFIDRPKDVSFVLDELARLNRHSFALRGKLNTDQVTLIGHSLGGYTGLALAGAPLDIRALQRACSDLVPVGLSPADWLQCAAVDLPRYSGDLSDDRIQQVVAMNPIIGDLFGRQGLAQVTVPTLILTSTNDGVTPTIKQQIRPFSQLAGPKYLVAVIGGTHLSVGDPDNINPALQQIPFMPELQGEETQNVRQFLQGLLLSFVKQQTAEADLYAPFLSAAYAQSMSTPNLPIRFSTELPNSLTNWLRLTGSSSSETRSPTRLLASLMHLEVIQVNNRLGRLQHHVFAYLRLSYPPLIVLNWPLEQLHQS</sequence>
<dbReference type="EMBL" id="JBHZOL010000004">
    <property type="protein sequence ID" value="MFE4104837.1"/>
    <property type="molecule type" value="Genomic_DNA"/>
</dbReference>
<evidence type="ECO:0000259" key="5">
    <source>
        <dbReference type="Pfam" id="PF12697"/>
    </source>
</evidence>
<dbReference type="InterPro" id="IPR010802">
    <property type="entry name" value="DUF1400"/>
</dbReference>
<dbReference type="Gene3D" id="3.40.50.1820">
    <property type="entry name" value="alpha/beta hydrolase"/>
    <property type="match status" value="1"/>
</dbReference>
<evidence type="ECO:0000256" key="3">
    <source>
        <dbReference type="ARBA" id="ARBA00023098"/>
    </source>
</evidence>
<evidence type="ECO:0000313" key="6">
    <source>
        <dbReference type="EMBL" id="MFE4104837.1"/>
    </source>
</evidence>
<dbReference type="RefSeq" id="WP_377960498.1">
    <property type="nucleotide sequence ID" value="NZ_JBHZOL010000004.1"/>
</dbReference>
<gene>
    <name evidence="6" type="ORF">ACFVKH_01020</name>
</gene>
<evidence type="ECO:0000256" key="1">
    <source>
        <dbReference type="ARBA" id="ARBA00022801"/>
    </source>
</evidence>
<keyword evidence="7" id="KW-1185">Reference proteome</keyword>
<dbReference type="PANTHER" id="PTHR10272">
    <property type="entry name" value="PLATELET-ACTIVATING FACTOR ACETYLHYDROLASE"/>
    <property type="match status" value="1"/>
</dbReference>
<comment type="caution">
    <text evidence="6">The sequence shown here is derived from an EMBL/GenBank/DDBJ whole genome shotgun (WGS) entry which is preliminary data.</text>
</comment>
<dbReference type="Pfam" id="PF07176">
    <property type="entry name" value="DUF1400"/>
    <property type="match status" value="1"/>
</dbReference>
<name>A0ABW6I9J3_9CYAN</name>
<protein>
    <submittedName>
        <fullName evidence="6">Alpha/beta hydrolase</fullName>
    </submittedName>
</protein>
<proteinExistence type="predicted"/>
<dbReference type="Pfam" id="PF12697">
    <property type="entry name" value="Abhydrolase_6"/>
    <property type="match status" value="1"/>
</dbReference>
<dbReference type="PANTHER" id="PTHR10272:SF13">
    <property type="entry name" value="POLY(ETHYLENE TEREPHTHALATE) HYDROLASE"/>
    <property type="match status" value="1"/>
</dbReference>
<reference evidence="6 7" key="1">
    <citation type="submission" date="2024-10" db="EMBL/GenBank/DDBJ databases">
        <authorList>
            <person name="Ratan Roy A."/>
            <person name="Morales Sandoval P.H."/>
            <person name="De Los Santos Villalobos S."/>
            <person name="Chakraborty S."/>
            <person name="Mukherjee J."/>
        </authorList>
    </citation>
    <scope>NUCLEOTIDE SEQUENCE [LARGE SCALE GENOMIC DNA]</scope>
    <source>
        <strain evidence="6 7">S1</strain>
    </source>
</reference>
<dbReference type="GO" id="GO:0016787">
    <property type="term" value="F:hydrolase activity"/>
    <property type="evidence" value="ECO:0007669"/>
    <property type="project" value="UniProtKB-KW"/>
</dbReference>